<sequence>MKNFIYFLFLLPNFVLSQTITGKIVNNEQQPLSSISIEIETSKKENFNLESDENGNFIFDLNQADTYTVYIKEYGFIPFEQLFEQNKNSIEISLLKDETIDLKEVSISGQKPMLKRKIDRLEFNVENTPLQNLSAWDIVKNTPNVLAKDDQLSVRGNTQILVTINDKRTLMTQDQLKQLLENTEGSAVSAVEVITNPPAKYEASGSAIINIKMKNNTLTGYKGMLYARYHQSIYSKGMLGTSQTYNKNKWQLTGSYYFVNGKYIRKNLDVVTYEQQRTKWESDMIRRTVAKEQHIYNFASQYSIDSLQNIQFGLNGSNNPASIGNYKVPTSIYNIDTNTIESNYLTQNNRHEYTNRFNSYLIYDKKIGKHNFTWTNNFSLSHYKENQGVLTQLNFKDQPSNENEFRTNNIQDVKLYSTQIDYSFNADNYGLETGTKYSHVLNDNSLQFYERIDNDIVYQPEKSNLFNYKEQILAFYVSGNYKWNKWEAKAGLRTESTWIDTSSNNPLSNNKRIRTDIFPTAYLTYSFNDKKQLGFNYGKRIDRPDYSFLNPSKSYYNLYAYFQGDANLKSTIIHNLSLSYTVNDWNFEAYYRYEKDPAMEISYQNNADNIVVYNFTNIKNGEALGANLSKSISLKSWWKVNVFAMGEYNQNYYFGKTDEMENQLYKNDVFFYHLNLNTQLDIDKAKTFNVFVGYRYNSKAIQGSFNISSSQNLYTIINKKFNNKKFEIGLTFNDIFRTDRNTISTRYANQNQYFKDYRDTQYFLINLKYNFGNQKLKDVKEIKKTTEQNRI</sequence>
<keyword evidence="2" id="KW-0472">Membrane</keyword>
<reference evidence="5" key="5">
    <citation type="submission" date="2024-05" db="EMBL/GenBank/DDBJ databases">
        <authorList>
            <person name="Sun Q."/>
            <person name="Zhou Y."/>
        </authorList>
    </citation>
    <scope>NUCLEOTIDE SEQUENCE</scope>
    <source>
        <strain evidence="5">CGMCC 1.12707</strain>
    </source>
</reference>
<accession>A0A1M6UB94</accession>
<reference evidence="5" key="1">
    <citation type="journal article" date="2014" name="Int. J. Syst. Evol. Microbiol.">
        <title>Complete genome of a new Firmicutes species belonging to the dominant human colonic microbiota ('Ruminococcus bicirculans') reveals two chromosomes and a selective capacity to utilize plant glucans.</title>
        <authorList>
            <consortium name="NISC Comparative Sequencing Program"/>
            <person name="Wegmann U."/>
            <person name="Louis P."/>
            <person name="Goesmann A."/>
            <person name="Henrissat B."/>
            <person name="Duncan S.H."/>
            <person name="Flint H.J."/>
        </authorList>
    </citation>
    <scope>NUCLEOTIDE SEQUENCE</scope>
    <source>
        <strain evidence="5">CGMCC 1.12707</strain>
    </source>
</reference>
<dbReference type="EMBL" id="BMFL01000010">
    <property type="protein sequence ID" value="GGE99298.1"/>
    <property type="molecule type" value="Genomic_DNA"/>
</dbReference>
<evidence type="ECO:0000256" key="3">
    <source>
        <dbReference type="ARBA" id="ARBA00023237"/>
    </source>
</evidence>
<evidence type="ECO:0000313" key="7">
    <source>
        <dbReference type="Proteomes" id="UP000184120"/>
    </source>
</evidence>
<proteinExistence type="predicted"/>
<dbReference type="Pfam" id="PF13715">
    <property type="entry name" value="CarbopepD_reg_2"/>
    <property type="match status" value="1"/>
</dbReference>
<dbReference type="Proteomes" id="UP000184120">
    <property type="component" value="Unassembled WGS sequence"/>
</dbReference>
<evidence type="ECO:0000313" key="8">
    <source>
        <dbReference type="Proteomes" id="UP000650994"/>
    </source>
</evidence>
<dbReference type="EMBL" id="FRBH01000002">
    <property type="protein sequence ID" value="SHK66433.1"/>
    <property type="molecule type" value="Genomic_DNA"/>
</dbReference>
<keyword evidence="6" id="KW-0675">Receptor</keyword>
<reference evidence="8" key="4">
    <citation type="journal article" date="2019" name="Int. J. Syst. Evol. Microbiol.">
        <title>The Global Catalogue of Microorganisms (GCM) 10K type strain sequencing project: providing services to taxonomists for standard genome sequencing and annotation.</title>
        <authorList>
            <consortium name="The Broad Institute Genomics Platform"/>
            <consortium name="The Broad Institute Genome Sequencing Center for Infectious Disease"/>
            <person name="Wu L."/>
            <person name="Ma J."/>
        </authorList>
    </citation>
    <scope>NUCLEOTIDE SEQUENCE [LARGE SCALE GENOMIC DNA]</scope>
    <source>
        <strain evidence="8">CGMCC 1.12707</strain>
    </source>
</reference>
<dbReference type="OrthoDB" id="8764943at2"/>
<dbReference type="InterPro" id="IPR008969">
    <property type="entry name" value="CarboxyPept-like_regulatory"/>
</dbReference>
<dbReference type="Gene3D" id="2.60.40.1120">
    <property type="entry name" value="Carboxypeptidase-like, regulatory domain"/>
    <property type="match status" value="1"/>
</dbReference>
<dbReference type="RefSeq" id="WP_072929753.1">
    <property type="nucleotide sequence ID" value="NZ_BMFL01000010.1"/>
</dbReference>
<dbReference type="GO" id="GO:0009279">
    <property type="term" value="C:cell outer membrane"/>
    <property type="evidence" value="ECO:0007669"/>
    <property type="project" value="UniProtKB-SubCell"/>
</dbReference>
<dbReference type="PANTHER" id="PTHR40980:SF4">
    <property type="entry name" value="TONB-DEPENDENT RECEPTOR-LIKE BETA-BARREL DOMAIN-CONTAINING PROTEIN"/>
    <property type="match status" value="1"/>
</dbReference>
<keyword evidence="8" id="KW-1185">Reference proteome</keyword>
<dbReference type="InterPro" id="IPR041700">
    <property type="entry name" value="OMP_b-brl_3"/>
</dbReference>
<dbReference type="STRING" id="1434701.SAMN05443634_102293"/>
<evidence type="ECO:0000256" key="1">
    <source>
        <dbReference type="ARBA" id="ARBA00004442"/>
    </source>
</evidence>
<dbReference type="Proteomes" id="UP000650994">
    <property type="component" value="Unassembled WGS sequence"/>
</dbReference>
<dbReference type="SUPFAM" id="SSF56935">
    <property type="entry name" value="Porins"/>
    <property type="match status" value="1"/>
</dbReference>
<reference evidence="6" key="2">
    <citation type="submission" date="2016-11" db="EMBL/GenBank/DDBJ databases">
        <authorList>
            <person name="Jaros S."/>
            <person name="Januszkiewicz K."/>
            <person name="Wedrychowicz H."/>
        </authorList>
    </citation>
    <scope>NUCLEOTIDE SEQUENCE [LARGE SCALE GENOMIC DNA]</scope>
    <source>
        <strain evidence="6">DSM 27989</strain>
    </source>
</reference>
<protein>
    <submittedName>
        <fullName evidence="6">Outer membrane receptor proteins, mostly Fe transport</fullName>
    </submittedName>
    <submittedName>
        <fullName evidence="5">TonB-dependent receptor</fullName>
    </submittedName>
</protein>
<reference evidence="7" key="3">
    <citation type="submission" date="2016-11" db="EMBL/GenBank/DDBJ databases">
        <authorList>
            <person name="Varghese N."/>
            <person name="Submissions S."/>
        </authorList>
    </citation>
    <scope>NUCLEOTIDE SEQUENCE [LARGE SCALE GENOMIC DNA]</scope>
    <source>
        <strain evidence="7">DSM 27989</strain>
    </source>
</reference>
<name>A0A1M6UB94_9FLAO</name>
<keyword evidence="3" id="KW-0998">Cell outer membrane</keyword>
<evidence type="ECO:0000313" key="6">
    <source>
        <dbReference type="EMBL" id="SHK66433.1"/>
    </source>
</evidence>
<dbReference type="PANTHER" id="PTHR40980">
    <property type="entry name" value="PLUG DOMAIN-CONTAINING PROTEIN"/>
    <property type="match status" value="1"/>
</dbReference>
<organism evidence="6 7">
    <name type="scientific">Chishuiella changwenlii</name>
    <dbReference type="NCBI Taxonomy" id="1434701"/>
    <lineage>
        <taxon>Bacteria</taxon>
        <taxon>Pseudomonadati</taxon>
        <taxon>Bacteroidota</taxon>
        <taxon>Flavobacteriia</taxon>
        <taxon>Flavobacteriales</taxon>
        <taxon>Weeksellaceae</taxon>
        <taxon>Chishuiella</taxon>
    </lineage>
</organism>
<dbReference type="SUPFAM" id="SSF49464">
    <property type="entry name" value="Carboxypeptidase regulatory domain-like"/>
    <property type="match status" value="1"/>
</dbReference>
<dbReference type="InterPro" id="IPR036942">
    <property type="entry name" value="Beta-barrel_TonB_sf"/>
</dbReference>
<evidence type="ECO:0000259" key="4">
    <source>
        <dbReference type="Pfam" id="PF14905"/>
    </source>
</evidence>
<evidence type="ECO:0000256" key="2">
    <source>
        <dbReference type="ARBA" id="ARBA00023136"/>
    </source>
</evidence>
<dbReference type="Pfam" id="PF14905">
    <property type="entry name" value="OMP_b-brl_3"/>
    <property type="match status" value="1"/>
</dbReference>
<dbReference type="AlphaFoldDB" id="A0A1M6UB94"/>
<dbReference type="Gene3D" id="2.40.170.20">
    <property type="entry name" value="TonB-dependent receptor, beta-barrel domain"/>
    <property type="match status" value="1"/>
</dbReference>
<feature type="domain" description="Outer membrane protein beta-barrel" evidence="4">
    <location>
        <begin position="374"/>
        <end position="769"/>
    </location>
</feature>
<gene>
    <name evidence="5" type="ORF">GCM10010984_16110</name>
    <name evidence="6" type="ORF">SAMN05443634_102293</name>
</gene>
<evidence type="ECO:0000313" key="5">
    <source>
        <dbReference type="EMBL" id="GGE99298.1"/>
    </source>
</evidence>
<comment type="subcellular location">
    <subcellularLocation>
        <location evidence="1">Cell outer membrane</location>
    </subcellularLocation>
</comment>